<gene>
    <name evidence="1" type="ORF">GCM10012282_39030</name>
</gene>
<organism evidence="1 2">
    <name type="scientific">Streptomyces lacrimifluminis</name>
    <dbReference type="NCBI Taxonomy" id="1500077"/>
    <lineage>
        <taxon>Bacteria</taxon>
        <taxon>Bacillati</taxon>
        <taxon>Actinomycetota</taxon>
        <taxon>Actinomycetes</taxon>
        <taxon>Kitasatosporales</taxon>
        <taxon>Streptomycetaceae</taxon>
        <taxon>Streptomyces</taxon>
    </lineage>
</organism>
<evidence type="ECO:0000313" key="1">
    <source>
        <dbReference type="EMBL" id="GGJ38497.1"/>
    </source>
</evidence>
<accession>A0A917L072</accession>
<proteinExistence type="predicted"/>
<dbReference type="AlphaFoldDB" id="A0A917L072"/>
<dbReference type="EMBL" id="BMMU01000011">
    <property type="protein sequence ID" value="GGJ38497.1"/>
    <property type="molecule type" value="Genomic_DNA"/>
</dbReference>
<dbReference type="RefSeq" id="WP_189148653.1">
    <property type="nucleotide sequence ID" value="NZ_BAABER010000010.1"/>
</dbReference>
<comment type="caution">
    <text evidence="1">The sequence shown here is derived from an EMBL/GenBank/DDBJ whole genome shotgun (WGS) entry which is preliminary data.</text>
</comment>
<reference evidence="1" key="1">
    <citation type="journal article" date="2014" name="Int. J. Syst. Evol. Microbiol.">
        <title>Complete genome sequence of Corynebacterium casei LMG S-19264T (=DSM 44701T), isolated from a smear-ripened cheese.</title>
        <authorList>
            <consortium name="US DOE Joint Genome Institute (JGI-PGF)"/>
            <person name="Walter F."/>
            <person name="Albersmeier A."/>
            <person name="Kalinowski J."/>
            <person name="Ruckert C."/>
        </authorList>
    </citation>
    <scope>NUCLEOTIDE SEQUENCE</scope>
    <source>
        <strain evidence="1">CGMCC 4.7272</strain>
    </source>
</reference>
<name>A0A917L072_9ACTN</name>
<keyword evidence="2" id="KW-1185">Reference proteome</keyword>
<reference evidence="1" key="2">
    <citation type="submission" date="2020-09" db="EMBL/GenBank/DDBJ databases">
        <authorList>
            <person name="Sun Q."/>
            <person name="Zhou Y."/>
        </authorList>
    </citation>
    <scope>NUCLEOTIDE SEQUENCE</scope>
    <source>
        <strain evidence="1">CGMCC 4.7272</strain>
    </source>
</reference>
<evidence type="ECO:0000313" key="2">
    <source>
        <dbReference type="Proteomes" id="UP000625682"/>
    </source>
</evidence>
<dbReference type="Proteomes" id="UP000625682">
    <property type="component" value="Unassembled WGS sequence"/>
</dbReference>
<protein>
    <submittedName>
        <fullName evidence="1">Uncharacterized protein</fullName>
    </submittedName>
</protein>
<sequence>MSDNDETATLQHAMVEQLMAVIGAPDDEDVARAADDVVRALDVRLRESPAPA</sequence>